<name>A0A6G0Z1W0_APHCR</name>
<gene>
    <name evidence="1" type="ORF">FWK35_00014613</name>
</gene>
<evidence type="ECO:0000313" key="1">
    <source>
        <dbReference type="EMBL" id="KAF0764169.1"/>
    </source>
</evidence>
<accession>A0A6G0Z1W0</accession>
<proteinExistence type="predicted"/>
<protein>
    <submittedName>
        <fullName evidence="1">Uncharacterized protein</fullName>
    </submittedName>
</protein>
<dbReference type="Proteomes" id="UP000478052">
    <property type="component" value="Unassembled WGS sequence"/>
</dbReference>
<comment type="caution">
    <text evidence="1">The sequence shown here is derived from an EMBL/GenBank/DDBJ whole genome shotgun (WGS) entry which is preliminary data.</text>
</comment>
<dbReference type="EMBL" id="VUJU01001704">
    <property type="protein sequence ID" value="KAF0764169.1"/>
    <property type="molecule type" value="Genomic_DNA"/>
</dbReference>
<sequence>MYTYEQKNIDDLKVILKHLRTAANNIDKYGKKLNNSNVTMHDVNLMATIKIAYDLIYTTLEKIFNKEAAPGCTVELNKWNSKSSNYINNASNGS</sequence>
<keyword evidence="2" id="KW-1185">Reference proteome</keyword>
<evidence type="ECO:0000313" key="2">
    <source>
        <dbReference type="Proteomes" id="UP000478052"/>
    </source>
</evidence>
<dbReference type="AlphaFoldDB" id="A0A6G0Z1W0"/>
<reference evidence="1 2" key="1">
    <citation type="submission" date="2019-08" db="EMBL/GenBank/DDBJ databases">
        <title>Whole genome of Aphis craccivora.</title>
        <authorList>
            <person name="Voronova N.V."/>
            <person name="Shulinski R.S."/>
            <person name="Bandarenka Y.V."/>
            <person name="Zhorov D.G."/>
            <person name="Warner D."/>
        </authorList>
    </citation>
    <scope>NUCLEOTIDE SEQUENCE [LARGE SCALE GENOMIC DNA]</scope>
    <source>
        <strain evidence="1">180601</strain>
        <tissue evidence="1">Whole Body</tissue>
    </source>
</reference>
<organism evidence="1 2">
    <name type="scientific">Aphis craccivora</name>
    <name type="common">Cowpea aphid</name>
    <dbReference type="NCBI Taxonomy" id="307492"/>
    <lineage>
        <taxon>Eukaryota</taxon>
        <taxon>Metazoa</taxon>
        <taxon>Ecdysozoa</taxon>
        <taxon>Arthropoda</taxon>
        <taxon>Hexapoda</taxon>
        <taxon>Insecta</taxon>
        <taxon>Pterygota</taxon>
        <taxon>Neoptera</taxon>
        <taxon>Paraneoptera</taxon>
        <taxon>Hemiptera</taxon>
        <taxon>Sternorrhyncha</taxon>
        <taxon>Aphidomorpha</taxon>
        <taxon>Aphidoidea</taxon>
        <taxon>Aphididae</taxon>
        <taxon>Aphidini</taxon>
        <taxon>Aphis</taxon>
        <taxon>Aphis</taxon>
    </lineage>
</organism>